<organism evidence="4 5">
    <name type="scientific">Durusdinium trenchii</name>
    <dbReference type="NCBI Taxonomy" id="1381693"/>
    <lineage>
        <taxon>Eukaryota</taxon>
        <taxon>Sar</taxon>
        <taxon>Alveolata</taxon>
        <taxon>Dinophyceae</taxon>
        <taxon>Suessiales</taxon>
        <taxon>Symbiodiniaceae</taxon>
        <taxon>Durusdinium</taxon>
    </lineage>
</organism>
<proteinExistence type="predicted"/>
<evidence type="ECO:0000256" key="1">
    <source>
        <dbReference type="PROSITE-ProRule" id="PRU00047"/>
    </source>
</evidence>
<feature type="compositionally biased region" description="Basic residues" evidence="2">
    <location>
        <begin position="126"/>
        <end position="139"/>
    </location>
</feature>
<feature type="compositionally biased region" description="Basic residues" evidence="2">
    <location>
        <begin position="74"/>
        <end position="85"/>
    </location>
</feature>
<dbReference type="PROSITE" id="PS50158">
    <property type="entry name" value="ZF_CCHC"/>
    <property type="match status" value="1"/>
</dbReference>
<comment type="caution">
    <text evidence="4">The sequence shown here is derived from an EMBL/GenBank/DDBJ whole genome shotgun (WGS) entry which is preliminary data.</text>
</comment>
<evidence type="ECO:0000313" key="4">
    <source>
        <dbReference type="EMBL" id="CAK8989446.1"/>
    </source>
</evidence>
<reference evidence="4 5" key="1">
    <citation type="submission" date="2024-02" db="EMBL/GenBank/DDBJ databases">
        <authorList>
            <person name="Chen Y."/>
            <person name="Shah S."/>
            <person name="Dougan E. K."/>
            <person name="Thang M."/>
            <person name="Chan C."/>
        </authorList>
    </citation>
    <scope>NUCLEOTIDE SEQUENCE [LARGE SCALE GENOMIC DNA]</scope>
</reference>
<evidence type="ECO:0000313" key="5">
    <source>
        <dbReference type="Proteomes" id="UP001642464"/>
    </source>
</evidence>
<feature type="region of interest" description="Disordered" evidence="2">
    <location>
        <begin position="124"/>
        <end position="144"/>
    </location>
</feature>
<dbReference type="Pfam" id="PF13225">
    <property type="entry name" value="D27-like_C"/>
    <property type="match status" value="1"/>
</dbReference>
<gene>
    <name evidence="4" type="ORF">SCF082_LOCUS1807</name>
</gene>
<name>A0ABP0HGX4_9DINO</name>
<accession>A0ABP0HGX4</accession>
<feature type="region of interest" description="Disordered" evidence="2">
    <location>
        <begin position="751"/>
        <end position="775"/>
    </location>
</feature>
<feature type="compositionally biased region" description="Basic residues" evidence="2">
    <location>
        <begin position="754"/>
        <end position="763"/>
    </location>
</feature>
<feature type="region of interest" description="Disordered" evidence="2">
    <location>
        <begin position="241"/>
        <end position="302"/>
    </location>
</feature>
<sequence>MSDAYHAFEDEDIVTDSDTSSGSASSVELDASQDPSRVAQDLFWAYRTAKHKWRKFMQKGTRTVRRYVKRFTRRKGKGKGFKGKGKNSSATFTVGKGKGQKGKHPVTALLADMNDMEVQEAMPAFRGHRSPGKGKGRRGNPKDLDGQTMRCYECGSTEHLAGSCPRRHASGGNSQPTTFFANHAMSTVVEDEGPLAGIITNEADLSSQALSRPQIVTFAMNTDEADQSRRVHNVYMTQEAQADEEDPFMQQDPWSAATSQSWSLPESNQTEPHRVQPASQPAGTSPTPPPPSHPSHPPSMNWASMARMPEELRELLPWPIVSALPPMPSVPDFAMRPEFEFLNMSQPPELPSPPTLREAQVSRIEGPLRSQIDDFHYVQQHIANRRHQHLPSFSMNRPAVQVHSQLDPQYRPQLNEFHQVQRQVERYRQQKQVHRSKVRDINTEDVEYDGAPVVGGSGARLPALLGLKSLSALSATLGMSPGNETLFVPLPASASVSADLQPQLPDGSDLGEVDEHRAHERAVTHDGKVAQRPPPEILRLSDLRSWATACNGDPALIIAKAANFALPRKEFEHCRFRTTWIRVGPRWYQLELAVNLGELDNPAAILPGLADLSITIFHPSKDVDLTPFLTTTMDIVVALQQRGYATSAALSWPAGLNFEQGATPYQCIYGRTPAMMPPVPDDDGGHRGLLDVDSLRPRHGARRDNVVSWSRSPQALGPELSQFQWGQTERTRSRSTWSASVAATWTAATLLRSPRARRRRPPHRPGSQVGRKATGSDNRYKSLEAFLEAQRESPPTTDPLGGPLTPYNDSPVDWIFIAVFRQVMSGVASWQSPLAFWGTEAYDGMLEVAHAQQWGRTLQETEDSALSVIDNLLPEEGKARFRSALKADKFGTELNAWITAAFFPFMVGKCEVEARSQEDLAQIPEGEAWNCAVKIEKCRWLEKSGCVGMCVGLCKRPMQRMFGEVLGMPLSMEPNMEDLSCTMVFGKKPVEWQQDDLRDQPCFSTCATARSQGACPKLT</sequence>
<feature type="domain" description="CCHC-type" evidence="3">
    <location>
        <begin position="150"/>
        <end position="166"/>
    </location>
</feature>
<keyword evidence="1" id="KW-0863">Zinc-finger</keyword>
<keyword evidence="1" id="KW-0862">Zinc</keyword>
<feature type="compositionally biased region" description="Pro residues" evidence="2">
    <location>
        <begin position="286"/>
        <end position="297"/>
    </location>
</feature>
<keyword evidence="5" id="KW-1185">Reference proteome</keyword>
<dbReference type="InterPro" id="IPR001878">
    <property type="entry name" value="Znf_CCHC"/>
</dbReference>
<dbReference type="InterPro" id="IPR025114">
    <property type="entry name" value="D27-like_C"/>
</dbReference>
<feature type="region of interest" description="Disordered" evidence="2">
    <location>
        <begin position="74"/>
        <end position="103"/>
    </location>
</feature>
<feature type="compositionally biased region" description="Low complexity" evidence="2">
    <location>
        <begin position="16"/>
        <end position="26"/>
    </location>
</feature>
<dbReference type="InterPro" id="IPR038938">
    <property type="entry name" value="D27-like"/>
</dbReference>
<feature type="region of interest" description="Disordered" evidence="2">
    <location>
        <begin position="1"/>
        <end position="32"/>
    </location>
</feature>
<keyword evidence="1" id="KW-0479">Metal-binding</keyword>
<feature type="compositionally biased region" description="Polar residues" evidence="2">
    <location>
        <begin position="252"/>
        <end position="270"/>
    </location>
</feature>
<dbReference type="PANTHER" id="PTHR33591">
    <property type="entry name" value="BETA-CAROTENE ISOMERASE D27"/>
    <property type="match status" value="1"/>
</dbReference>
<dbReference type="EMBL" id="CAXAMM010000891">
    <property type="protein sequence ID" value="CAK8989446.1"/>
    <property type="molecule type" value="Genomic_DNA"/>
</dbReference>
<protein>
    <submittedName>
        <fullName evidence="4">Chloroplastic (Protein DWARF-27 homolog) (AtD27)</fullName>
    </submittedName>
</protein>
<evidence type="ECO:0000256" key="2">
    <source>
        <dbReference type="SAM" id="MobiDB-lite"/>
    </source>
</evidence>
<evidence type="ECO:0000259" key="3">
    <source>
        <dbReference type="PROSITE" id="PS50158"/>
    </source>
</evidence>
<dbReference type="Proteomes" id="UP001642464">
    <property type="component" value="Unassembled WGS sequence"/>
</dbReference>
<dbReference type="PANTHER" id="PTHR33591:SF7">
    <property type="entry name" value="BETA-CAROTENE ISOMERASE D27-LIKE C-TERMINAL DOMAIN-CONTAINING PROTEIN"/>
    <property type="match status" value="1"/>
</dbReference>